<organism evidence="2 3">
    <name type="scientific">Strongyloides venezuelensis</name>
    <name type="common">Threadworm</name>
    <dbReference type="NCBI Taxonomy" id="75913"/>
    <lineage>
        <taxon>Eukaryota</taxon>
        <taxon>Metazoa</taxon>
        <taxon>Ecdysozoa</taxon>
        <taxon>Nematoda</taxon>
        <taxon>Chromadorea</taxon>
        <taxon>Rhabditida</taxon>
        <taxon>Tylenchina</taxon>
        <taxon>Panagrolaimomorpha</taxon>
        <taxon>Strongyloidoidea</taxon>
        <taxon>Strongyloididae</taxon>
        <taxon>Strongyloides</taxon>
    </lineage>
</organism>
<keyword evidence="1" id="KW-0812">Transmembrane</keyword>
<feature type="transmembrane region" description="Helical" evidence="1">
    <location>
        <begin position="39"/>
        <end position="62"/>
    </location>
</feature>
<evidence type="ECO:0000256" key="1">
    <source>
        <dbReference type="SAM" id="Phobius"/>
    </source>
</evidence>
<name>A0A0K0FFD8_STRVS</name>
<dbReference type="AlphaFoldDB" id="A0A0K0FFD8"/>
<accession>A0A0K0FFD8</accession>
<dbReference type="Proteomes" id="UP000035680">
    <property type="component" value="Unassembled WGS sequence"/>
</dbReference>
<sequence>MNNNISNLTTNSNITNKSLTNVTSSDIKNVEGMVYIAQFYGKISTIGIFIFTFILVFVSYYISQKRKEATYYGVEDKLDQEFFAKNPKYVKQKEEMEICHFKSDSKPNLKRNGNNNFEGSIKILQKKHPTSVVMNSNMNIDGILDSPEKEGRVVLSNRNIETKIDAIIELDNIKRGREILEIVQRKISDKVEKIFSKKKQSCYVSKVCGMIAMETRHSLEQLSDDLWVVYGSKDDNTFVTSGLHNIFESANSMSLSLRIVFIQPAKCKILAFKIDRKTS</sequence>
<protein>
    <submittedName>
        <fullName evidence="3">Inner membrane protein</fullName>
    </submittedName>
</protein>
<reference evidence="3" key="2">
    <citation type="submission" date="2015-08" db="UniProtKB">
        <authorList>
            <consortium name="WormBaseParasite"/>
        </authorList>
    </citation>
    <scope>IDENTIFICATION</scope>
</reference>
<keyword evidence="1" id="KW-0472">Membrane</keyword>
<proteinExistence type="predicted"/>
<keyword evidence="1" id="KW-1133">Transmembrane helix</keyword>
<keyword evidence="2" id="KW-1185">Reference proteome</keyword>
<evidence type="ECO:0000313" key="3">
    <source>
        <dbReference type="WBParaSite" id="SVE_0758000.1"/>
    </source>
</evidence>
<evidence type="ECO:0000313" key="2">
    <source>
        <dbReference type="Proteomes" id="UP000035680"/>
    </source>
</evidence>
<dbReference type="WBParaSite" id="SVE_0758000.1">
    <property type="protein sequence ID" value="SVE_0758000.1"/>
    <property type="gene ID" value="SVE_0758000"/>
</dbReference>
<reference evidence="2" key="1">
    <citation type="submission" date="2014-07" db="EMBL/GenBank/DDBJ databases">
        <authorList>
            <person name="Martin A.A"/>
            <person name="De Silva N."/>
        </authorList>
    </citation>
    <scope>NUCLEOTIDE SEQUENCE</scope>
</reference>